<dbReference type="Proteomes" id="UP000039046">
    <property type="component" value="Unassembled WGS sequence"/>
</dbReference>
<dbReference type="GO" id="GO:0071949">
    <property type="term" value="F:FAD binding"/>
    <property type="evidence" value="ECO:0007669"/>
    <property type="project" value="InterPro"/>
</dbReference>
<accession>A0A0A1T8Q6</accession>
<evidence type="ECO:0000256" key="1">
    <source>
        <dbReference type="ARBA" id="ARBA00001974"/>
    </source>
</evidence>
<dbReference type="InterPro" id="IPR002938">
    <property type="entry name" value="FAD-bd"/>
</dbReference>
<proteinExistence type="predicted"/>
<gene>
    <name evidence="8" type="ORF">VHEMI09088</name>
</gene>
<evidence type="ECO:0000256" key="4">
    <source>
        <dbReference type="ARBA" id="ARBA00023002"/>
    </source>
</evidence>
<dbReference type="Gene3D" id="3.50.50.60">
    <property type="entry name" value="FAD/NAD(P)-binding domain"/>
    <property type="match status" value="2"/>
</dbReference>
<organism evidence="8 9">
    <name type="scientific">[Torrubiella] hemipterigena</name>
    <dbReference type="NCBI Taxonomy" id="1531966"/>
    <lineage>
        <taxon>Eukaryota</taxon>
        <taxon>Fungi</taxon>
        <taxon>Dikarya</taxon>
        <taxon>Ascomycota</taxon>
        <taxon>Pezizomycotina</taxon>
        <taxon>Sordariomycetes</taxon>
        <taxon>Hypocreomycetidae</taxon>
        <taxon>Hypocreales</taxon>
        <taxon>Clavicipitaceae</taxon>
        <taxon>Clavicipitaceae incertae sedis</taxon>
        <taxon>'Torrubiella' clade</taxon>
    </lineage>
</organism>
<evidence type="ECO:0000256" key="2">
    <source>
        <dbReference type="ARBA" id="ARBA00022630"/>
    </source>
</evidence>
<dbReference type="PRINTS" id="PR00420">
    <property type="entry name" value="RNGMNOXGNASE"/>
</dbReference>
<evidence type="ECO:0000313" key="8">
    <source>
        <dbReference type="EMBL" id="CEJ93506.1"/>
    </source>
</evidence>
<evidence type="ECO:0000256" key="5">
    <source>
        <dbReference type="ARBA" id="ARBA00023033"/>
    </source>
</evidence>
<keyword evidence="4" id="KW-0560">Oxidoreductase</keyword>
<comment type="cofactor">
    <cofactor evidence="1">
        <name>FAD</name>
        <dbReference type="ChEBI" id="CHEBI:57692"/>
    </cofactor>
</comment>
<evidence type="ECO:0000259" key="7">
    <source>
        <dbReference type="Pfam" id="PF01494"/>
    </source>
</evidence>
<dbReference type="Pfam" id="PF13450">
    <property type="entry name" value="NAD_binding_8"/>
    <property type="match status" value="1"/>
</dbReference>
<keyword evidence="5" id="KW-0503">Monooxygenase</keyword>
<feature type="chain" id="PRO_5001979426" description="FAD-binding domain-containing protein" evidence="6">
    <location>
        <begin position="17"/>
        <end position="375"/>
    </location>
</feature>
<keyword evidence="6" id="KW-0732">Signal</keyword>
<dbReference type="InterPro" id="IPR036188">
    <property type="entry name" value="FAD/NAD-bd_sf"/>
</dbReference>
<keyword evidence="3" id="KW-0274">FAD</keyword>
<feature type="signal peptide" evidence="6">
    <location>
        <begin position="1"/>
        <end position="16"/>
    </location>
</feature>
<keyword evidence="2" id="KW-0285">Flavoprotein</keyword>
<dbReference type="SUPFAM" id="SSF51905">
    <property type="entry name" value="FAD/NAD(P)-binding domain"/>
    <property type="match status" value="1"/>
</dbReference>
<keyword evidence="9" id="KW-1185">Reference proteome</keyword>
<dbReference type="OrthoDB" id="47494at2759"/>
<dbReference type="Pfam" id="PF01494">
    <property type="entry name" value="FAD_binding_3"/>
    <property type="match status" value="1"/>
</dbReference>
<dbReference type="HOGENOM" id="CLU_009665_3_2_1"/>
<protein>
    <recommendedName>
        <fullName evidence="7">FAD-binding domain-containing protein</fullName>
    </recommendedName>
</protein>
<reference evidence="8 9" key="1">
    <citation type="journal article" date="2015" name="Genome Announc.">
        <title>Draft Genome Sequence and Gene Annotation of the Entomopathogenic Fungus Verticillium hemipterigenum.</title>
        <authorList>
            <person name="Horn F."/>
            <person name="Habel A."/>
            <person name="Scharf D.H."/>
            <person name="Dworschak J."/>
            <person name="Brakhage A.A."/>
            <person name="Guthke R."/>
            <person name="Hertweck C."/>
            <person name="Linde J."/>
        </authorList>
    </citation>
    <scope>NUCLEOTIDE SEQUENCE [LARGE SCALE GENOMIC DNA]</scope>
</reference>
<sequence>MHVLIIGAGLAGLTIAQCLRKQGISFEIFDRDTCDDSRFQGYALTLHTFIRCERLRLRRWLLSHLKVQWSKHATQFEYDDDGVAVHFEDGSSVKGDFLIGADGANSKVRECLMKCPNSEMLKTIPICTVIGELELSGDAFRHQLELAHSAYNAVSTNPRFVTLNGLHYVHPDGRSGRFYWNFMEEDETVDDPNHWMRTATPKQKHDYVMERVRAGLPPRLREAFELTPVDGIKDRFHLFRDVKLENVPAERAILVGDAAHVMTPFRGLGGYNAFVDAFAISKHLIELHDQNKDGDIAAIRATIDAYNAEMLQRGHAAVQISRDGQKHAIDSAGFMSTMLRWVPSFVKVFLNFLDSKNRLRAIPRTKVTLPDEVVA</sequence>
<evidence type="ECO:0000313" key="9">
    <source>
        <dbReference type="Proteomes" id="UP000039046"/>
    </source>
</evidence>
<feature type="domain" description="FAD-binding" evidence="7">
    <location>
        <begin position="65"/>
        <end position="319"/>
    </location>
</feature>
<dbReference type="GO" id="GO:0004497">
    <property type="term" value="F:monooxygenase activity"/>
    <property type="evidence" value="ECO:0007669"/>
    <property type="project" value="UniProtKB-KW"/>
</dbReference>
<dbReference type="PANTHER" id="PTHR47178:SF6">
    <property type="entry name" value="FAD-BINDING DOMAIN-CONTAINING PROTEIN"/>
    <property type="match status" value="1"/>
</dbReference>
<dbReference type="STRING" id="1531966.A0A0A1T8Q6"/>
<dbReference type="AlphaFoldDB" id="A0A0A1T8Q6"/>
<evidence type="ECO:0000256" key="6">
    <source>
        <dbReference type="SAM" id="SignalP"/>
    </source>
</evidence>
<dbReference type="PANTHER" id="PTHR47178">
    <property type="entry name" value="MONOOXYGENASE, FAD-BINDING"/>
    <property type="match status" value="1"/>
</dbReference>
<dbReference type="EMBL" id="CDHN01000005">
    <property type="protein sequence ID" value="CEJ93506.1"/>
    <property type="molecule type" value="Genomic_DNA"/>
</dbReference>
<name>A0A0A1T8Q6_9HYPO</name>
<evidence type="ECO:0000256" key="3">
    <source>
        <dbReference type="ARBA" id="ARBA00022827"/>
    </source>
</evidence>